<dbReference type="GO" id="GO:0051959">
    <property type="term" value="F:dynein light intermediate chain binding"/>
    <property type="evidence" value="ECO:0007669"/>
    <property type="project" value="InterPro"/>
</dbReference>
<dbReference type="Pfam" id="PF17857">
    <property type="entry name" value="AAA_lid_1"/>
    <property type="match status" value="1"/>
</dbReference>
<evidence type="ECO:0000256" key="8">
    <source>
        <dbReference type="ARBA" id="ARBA00022840"/>
    </source>
</evidence>
<dbReference type="Gene3D" id="3.40.50.300">
    <property type="entry name" value="P-loop containing nucleotide triphosphate hydrolases"/>
    <property type="match status" value="5"/>
</dbReference>
<dbReference type="InterPro" id="IPR043157">
    <property type="entry name" value="Dynein_AAA1S"/>
</dbReference>
<dbReference type="FunFam" id="3.40.50.300:FF:000049">
    <property type="entry name" value="Dynein, axonemal, heavy chain 5"/>
    <property type="match status" value="1"/>
</dbReference>
<dbReference type="InterPro" id="IPR004273">
    <property type="entry name" value="Dynein_heavy_D6_P-loop"/>
</dbReference>
<evidence type="ECO:0000256" key="7">
    <source>
        <dbReference type="ARBA" id="ARBA00022794"/>
    </source>
</evidence>
<keyword evidence="15" id="KW-0966">Cell projection</keyword>
<keyword evidence="10" id="KW-0243">Dynein</keyword>
<dbReference type="GO" id="GO:0007018">
    <property type="term" value="P:microtubule-based movement"/>
    <property type="evidence" value="ECO:0007669"/>
    <property type="project" value="InterPro"/>
</dbReference>
<feature type="domain" description="AAA+ ATPase" evidence="17">
    <location>
        <begin position="747"/>
        <end position="900"/>
    </location>
</feature>
<evidence type="ECO:0000256" key="4">
    <source>
        <dbReference type="ARBA" id="ARBA00022701"/>
    </source>
</evidence>
<dbReference type="InterPro" id="IPR041589">
    <property type="entry name" value="DNAH3_AAA_lid_1"/>
</dbReference>
<dbReference type="Gene3D" id="1.10.472.130">
    <property type="match status" value="1"/>
</dbReference>
<dbReference type="FunFam" id="1.20.920.30:FF:000007">
    <property type="entry name" value="Dynein axonemal heavy chain 10"/>
    <property type="match status" value="1"/>
</dbReference>
<dbReference type="FunFam" id="3.40.50.300:FF:000153">
    <property type="entry name" value="Dynein axonemal heavy chain 1"/>
    <property type="match status" value="1"/>
</dbReference>
<dbReference type="Pfam" id="PF18198">
    <property type="entry name" value="AAA_lid_11"/>
    <property type="match status" value="1"/>
</dbReference>
<organism evidence="18 19">
    <name type="scientific">Marchantia polymorpha</name>
    <name type="common">Common liverwort</name>
    <name type="synonym">Marchantia aquatica</name>
    <dbReference type="NCBI Taxonomy" id="3197"/>
    <lineage>
        <taxon>Eukaryota</taxon>
        <taxon>Viridiplantae</taxon>
        <taxon>Streptophyta</taxon>
        <taxon>Embryophyta</taxon>
        <taxon>Marchantiophyta</taxon>
        <taxon>Marchantiopsida</taxon>
        <taxon>Marchantiidae</taxon>
        <taxon>Marchantiales</taxon>
        <taxon>Marchantiaceae</taxon>
        <taxon>Marchantia</taxon>
    </lineage>
</organism>
<dbReference type="InterPro" id="IPR026983">
    <property type="entry name" value="DHC"/>
</dbReference>
<dbReference type="GO" id="GO:0005874">
    <property type="term" value="C:microtubule"/>
    <property type="evidence" value="ECO:0007669"/>
    <property type="project" value="UniProtKB-KW"/>
</dbReference>
<dbReference type="InterPro" id="IPR027417">
    <property type="entry name" value="P-loop_NTPase"/>
</dbReference>
<evidence type="ECO:0000313" key="19">
    <source>
        <dbReference type="Proteomes" id="UP000244005"/>
    </source>
</evidence>
<dbReference type="Pfam" id="PF12777">
    <property type="entry name" value="MT"/>
    <property type="match status" value="1"/>
</dbReference>
<evidence type="ECO:0000256" key="3">
    <source>
        <dbReference type="ARBA" id="ARBA00022490"/>
    </source>
</evidence>
<dbReference type="InterPro" id="IPR024317">
    <property type="entry name" value="Dynein_heavy_chain_D4_dom"/>
</dbReference>
<keyword evidence="11 16" id="KW-0175">Coiled coil</keyword>
<keyword evidence="9" id="KW-0282">Flagellum</keyword>
<feature type="domain" description="AAA+ ATPase" evidence="17">
    <location>
        <begin position="401"/>
        <end position="551"/>
    </location>
</feature>
<reference evidence="19" key="1">
    <citation type="journal article" date="2017" name="Cell">
        <title>Insights into land plant evolution garnered from the Marchantia polymorpha genome.</title>
        <authorList>
            <person name="Bowman J.L."/>
            <person name="Kohchi T."/>
            <person name="Yamato K.T."/>
            <person name="Jenkins J."/>
            <person name="Shu S."/>
            <person name="Ishizaki K."/>
            <person name="Yamaoka S."/>
            <person name="Nishihama R."/>
            <person name="Nakamura Y."/>
            <person name="Berger F."/>
            <person name="Adam C."/>
            <person name="Aki S.S."/>
            <person name="Althoff F."/>
            <person name="Araki T."/>
            <person name="Arteaga-Vazquez M.A."/>
            <person name="Balasubrmanian S."/>
            <person name="Barry K."/>
            <person name="Bauer D."/>
            <person name="Boehm C.R."/>
            <person name="Briginshaw L."/>
            <person name="Caballero-Perez J."/>
            <person name="Catarino B."/>
            <person name="Chen F."/>
            <person name="Chiyoda S."/>
            <person name="Chovatia M."/>
            <person name="Davies K.M."/>
            <person name="Delmans M."/>
            <person name="Demura T."/>
            <person name="Dierschke T."/>
            <person name="Dolan L."/>
            <person name="Dorantes-Acosta A.E."/>
            <person name="Eklund D.M."/>
            <person name="Florent S.N."/>
            <person name="Flores-Sandoval E."/>
            <person name="Fujiyama A."/>
            <person name="Fukuzawa H."/>
            <person name="Galik B."/>
            <person name="Grimanelli D."/>
            <person name="Grimwood J."/>
            <person name="Grossniklaus U."/>
            <person name="Hamada T."/>
            <person name="Haseloff J."/>
            <person name="Hetherington A.J."/>
            <person name="Higo A."/>
            <person name="Hirakawa Y."/>
            <person name="Hundley H.N."/>
            <person name="Ikeda Y."/>
            <person name="Inoue K."/>
            <person name="Inoue S.I."/>
            <person name="Ishida S."/>
            <person name="Jia Q."/>
            <person name="Kakita M."/>
            <person name="Kanazawa T."/>
            <person name="Kawai Y."/>
            <person name="Kawashima T."/>
            <person name="Kennedy M."/>
            <person name="Kinose K."/>
            <person name="Kinoshita T."/>
            <person name="Kohara Y."/>
            <person name="Koide E."/>
            <person name="Komatsu K."/>
            <person name="Kopischke S."/>
            <person name="Kubo M."/>
            <person name="Kyozuka J."/>
            <person name="Lagercrantz U."/>
            <person name="Lin S.S."/>
            <person name="Lindquist E."/>
            <person name="Lipzen A.M."/>
            <person name="Lu C.W."/>
            <person name="De Luna E."/>
            <person name="Martienssen R.A."/>
            <person name="Minamino N."/>
            <person name="Mizutani M."/>
            <person name="Mizutani M."/>
            <person name="Mochizuki N."/>
            <person name="Monte I."/>
            <person name="Mosher R."/>
            <person name="Nagasaki H."/>
            <person name="Nakagami H."/>
            <person name="Naramoto S."/>
            <person name="Nishitani K."/>
            <person name="Ohtani M."/>
            <person name="Okamoto T."/>
            <person name="Okumura M."/>
            <person name="Phillips J."/>
            <person name="Pollak B."/>
            <person name="Reinders A."/>
            <person name="Rovekamp M."/>
            <person name="Sano R."/>
            <person name="Sawa S."/>
            <person name="Schmid M.W."/>
            <person name="Shirakawa M."/>
            <person name="Solano R."/>
            <person name="Spunde A."/>
            <person name="Suetsugu N."/>
            <person name="Sugano S."/>
            <person name="Sugiyama A."/>
            <person name="Sun R."/>
            <person name="Suzuki Y."/>
            <person name="Takenaka M."/>
            <person name="Takezawa D."/>
            <person name="Tomogane H."/>
            <person name="Tsuzuki M."/>
            <person name="Ueda T."/>
            <person name="Umeda M."/>
            <person name="Ward J.M."/>
            <person name="Watanabe Y."/>
            <person name="Yazaki K."/>
            <person name="Yokoyama R."/>
            <person name="Yoshitake Y."/>
            <person name="Yotsui I."/>
            <person name="Zachgo S."/>
            <person name="Schmutz J."/>
        </authorList>
    </citation>
    <scope>NUCLEOTIDE SEQUENCE [LARGE SCALE GENOMIC DNA]</scope>
    <source>
        <strain evidence="19">Tak-1</strain>
    </source>
</reference>
<dbReference type="FunFam" id="3.40.50.300:FF:000063">
    <property type="entry name" value="dynein heavy chain 6, axonemal"/>
    <property type="match status" value="1"/>
</dbReference>
<dbReference type="FunFam" id="1.10.8.710:FF:000002">
    <property type="entry name" value="dynein heavy chain 17, axonemal"/>
    <property type="match status" value="1"/>
</dbReference>
<evidence type="ECO:0000256" key="9">
    <source>
        <dbReference type="ARBA" id="ARBA00022846"/>
    </source>
</evidence>
<dbReference type="Pfam" id="PF12781">
    <property type="entry name" value="AAA_9"/>
    <property type="match status" value="1"/>
</dbReference>
<dbReference type="FunFam" id="3.10.490.20:FF:000006">
    <property type="entry name" value="Dynein axonemal heavy chain 10"/>
    <property type="match status" value="1"/>
</dbReference>
<evidence type="ECO:0000256" key="1">
    <source>
        <dbReference type="ARBA" id="ARBA00004611"/>
    </source>
</evidence>
<dbReference type="PANTHER" id="PTHR22878">
    <property type="entry name" value="DYNEIN HEAVY CHAIN 6, AXONEMAL-LIKE-RELATED"/>
    <property type="match status" value="1"/>
</dbReference>
<gene>
    <name evidence="18" type="ORF">MARPO_0064s0039</name>
</gene>
<keyword evidence="8" id="KW-0067">ATP-binding</keyword>
<dbReference type="InterPro" id="IPR041228">
    <property type="entry name" value="Dynein_C"/>
</dbReference>
<dbReference type="GO" id="GO:0045505">
    <property type="term" value="F:dynein intermediate chain binding"/>
    <property type="evidence" value="ECO:0007669"/>
    <property type="project" value="InterPro"/>
</dbReference>
<dbReference type="FunFam" id="1.20.1270.280:FF:000005">
    <property type="entry name" value="Dynein axonemal heavy chain 10"/>
    <property type="match status" value="1"/>
</dbReference>
<dbReference type="GO" id="GO:0005524">
    <property type="term" value="F:ATP binding"/>
    <property type="evidence" value="ECO:0007669"/>
    <property type="project" value="UniProtKB-KW"/>
</dbReference>
<evidence type="ECO:0000256" key="6">
    <source>
        <dbReference type="ARBA" id="ARBA00022741"/>
    </source>
</evidence>
<dbReference type="Gene3D" id="1.10.8.1220">
    <property type="match status" value="1"/>
</dbReference>
<dbReference type="Gene3D" id="1.10.8.720">
    <property type="entry name" value="Region D6 of dynein motor"/>
    <property type="match status" value="1"/>
</dbReference>
<dbReference type="Gene3D" id="6.10.140.1060">
    <property type="match status" value="1"/>
</dbReference>
<evidence type="ECO:0000256" key="5">
    <source>
        <dbReference type="ARBA" id="ARBA00022737"/>
    </source>
</evidence>
<keyword evidence="12" id="KW-0969">Cilium</keyword>
<dbReference type="Gene3D" id="3.10.490.20">
    <property type="match status" value="1"/>
</dbReference>
<dbReference type="EMBL" id="KZ772736">
    <property type="protein sequence ID" value="PTQ36352.1"/>
    <property type="molecule type" value="Genomic_DNA"/>
</dbReference>
<dbReference type="PANTHER" id="PTHR22878:SF63">
    <property type="entry name" value="DYNEIN AXONEMAL HEAVY CHAIN 10"/>
    <property type="match status" value="1"/>
</dbReference>
<proteinExistence type="inferred from homology"/>
<dbReference type="Pfam" id="PF17852">
    <property type="entry name" value="Dynein_AAA_lid"/>
    <property type="match status" value="1"/>
</dbReference>
<comment type="similarity">
    <text evidence="2">Belongs to the dynein heavy chain family.</text>
</comment>
<dbReference type="Pfam" id="PF12774">
    <property type="entry name" value="AAA_6"/>
    <property type="match status" value="1"/>
</dbReference>
<name>A0A2R6WR62_MARPO</name>
<dbReference type="InterPro" id="IPR041466">
    <property type="entry name" value="Dynein_AAA5_ext"/>
</dbReference>
<dbReference type="GO" id="GO:0030286">
    <property type="term" value="C:dynein complex"/>
    <property type="evidence" value="ECO:0007669"/>
    <property type="project" value="UniProtKB-KW"/>
</dbReference>
<keyword evidence="19" id="KW-1185">Reference proteome</keyword>
<protein>
    <recommendedName>
        <fullName evidence="17">AAA+ ATPase domain-containing protein</fullName>
    </recommendedName>
</protein>
<feature type="domain" description="AAA+ ATPase" evidence="17">
    <location>
        <begin position="117"/>
        <end position="255"/>
    </location>
</feature>
<dbReference type="Gene3D" id="1.20.1270.280">
    <property type="match status" value="1"/>
</dbReference>
<dbReference type="Pfam" id="PF18199">
    <property type="entry name" value="Dynein_C"/>
    <property type="match status" value="1"/>
</dbReference>
<dbReference type="FunFam" id="1.10.8.1220:FF:000001">
    <property type="entry name" value="Dynein axonemal heavy chain 5"/>
    <property type="match status" value="1"/>
</dbReference>
<dbReference type="InterPro" id="IPR024743">
    <property type="entry name" value="Dynein_HC_stalk"/>
</dbReference>
<dbReference type="GO" id="GO:0005929">
    <property type="term" value="C:cilium"/>
    <property type="evidence" value="ECO:0007669"/>
    <property type="project" value="UniProtKB-ARBA"/>
</dbReference>
<dbReference type="Gene3D" id="1.20.58.1120">
    <property type="match status" value="1"/>
</dbReference>
<dbReference type="SMART" id="SM00382">
    <property type="entry name" value="AAA"/>
    <property type="match status" value="3"/>
</dbReference>
<dbReference type="GO" id="GO:0008569">
    <property type="term" value="F:minus-end-directed microtubule motor activity"/>
    <property type="evidence" value="ECO:0007669"/>
    <property type="project" value="InterPro"/>
</dbReference>
<comment type="subcellular location">
    <subcellularLocation>
        <location evidence="1">Cytoplasm</location>
        <location evidence="1">Cytoskeleton</location>
        <location evidence="1">Flagellum axoneme</location>
    </subcellularLocation>
</comment>
<accession>A0A2R6WR62</accession>
<feature type="coiled-coil region" evidence="16">
    <location>
        <begin position="1563"/>
        <end position="1625"/>
    </location>
</feature>
<dbReference type="InterPro" id="IPR035699">
    <property type="entry name" value="AAA_6"/>
</dbReference>
<dbReference type="InterPro" id="IPR041658">
    <property type="entry name" value="AAA_lid_11"/>
</dbReference>
<dbReference type="Pfam" id="PF12775">
    <property type="entry name" value="AAA_7"/>
    <property type="match status" value="1"/>
</dbReference>
<dbReference type="GO" id="GO:0060271">
    <property type="term" value="P:cilium assembly"/>
    <property type="evidence" value="ECO:0007669"/>
    <property type="project" value="UniProtKB-ARBA"/>
</dbReference>
<dbReference type="Pfam" id="PF12780">
    <property type="entry name" value="AAA_8"/>
    <property type="match status" value="1"/>
</dbReference>
<keyword evidence="4" id="KW-0493">Microtubule</keyword>
<keyword evidence="13" id="KW-0505">Motor protein</keyword>
<dbReference type="Gene3D" id="1.20.920.30">
    <property type="match status" value="1"/>
</dbReference>
<dbReference type="Proteomes" id="UP000244005">
    <property type="component" value="Unassembled WGS sequence"/>
</dbReference>
<evidence type="ECO:0000259" key="17">
    <source>
        <dbReference type="SMART" id="SM00382"/>
    </source>
</evidence>
<dbReference type="FunFam" id="1.20.920.20:FF:000001">
    <property type="entry name" value="dynein heavy chain 2, axonemal"/>
    <property type="match status" value="1"/>
</dbReference>
<dbReference type="OMA" id="MACCIAL"/>
<keyword evidence="6" id="KW-0547">Nucleotide-binding</keyword>
<evidence type="ECO:0000256" key="2">
    <source>
        <dbReference type="ARBA" id="ARBA00008887"/>
    </source>
</evidence>
<evidence type="ECO:0000256" key="14">
    <source>
        <dbReference type="ARBA" id="ARBA00023212"/>
    </source>
</evidence>
<evidence type="ECO:0000313" key="18">
    <source>
        <dbReference type="EMBL" id="PTQ36352.1"/>
    </source>
</evidence>
<sequence>MKTFSLKLTRQLTELVGMVRSDLSSLQRKKVNALIIIEVHARDIIDTFVRDSILDHREFAWESQLRFYWDRKEDDTLIRQCTGEFKYGYEYMGLNGRLVITALTDRCYMTLTTALTYRLGGAPAGPAGTGKTETTKDLAKSMALLCVVFNCGDGLDYKAMGSIFSGLVQCGAWGCFDEFNRIEAEVLSVVSSQIKQIQEALKNHQRKFPFEGREIALDPRTGIFITMNPGYAGRTELPDNLKALFRPVTMIVPDFLQICEIMLFSEGFDTAKVLAKKMTVLYKLSREQLSKQYHYDFGLRALKSVLVMAGSFKRGFPDMSEALVLMRALRDMNLPKFVFEDVPLFLGLINDLFPGLDCPRVRYPTLNDVVELDLKENLYLVMTGPSEQVDKVIQLYETMLTRHTTMVVGPTGGGKSVILNTLARAQTRMGYPTKLHVINPKAQPTNELYGEMDPDTRDWTDGLLSSIFREINKSLPPERQDRFYLVFDGDVDALWVEDMNSVMDDNKLLTLPNGERIRLQNHAKLLFEVADLQYASPATVSRCGMVFVDNKNLGYKPFLWKWCNSRSVADEAESLRDFMEKYVQKCIEFVLEGVTDDTITKPLQQTIPLTNLNMATQLCTLLEVILGDGKQVGTPQGLEATFLFCLVWSIGAGVVQSTTCKDRDRFDKFLKGLAGLGTSPNDPLPPNQLPIDSLYEYCFDIVDLQWRSWKGMVPDYVPPPDKVFAKILVPTVDTVRSTWLLDTLVQAGKAVLFVGESGTAKTVVIQKYFTTLPAAGWLILAMNFSSRTTSMDVQITIEDSVEKRTKDTYGPPVGRKMIVYVDDLNMPKVDTYGTQQPIAMLKLFVERAGIYDRGKDLNWKNIKDCQFVGAMGRPGGARNPVDPRFISLFSVFEIQFPSNSSLSHIYNSILEAHVKILSPEIQAYVLSITDITLSLYGFIIEKLPPTPSRFHYIFNLRDLSRIYEGMMLSTPDKFKTVPQFVRLWRNESLRIFYDRLINDKDKEIVTTKLNEIVTDKLKDVAGAADIVIKDPILFADYRNCLHSTVPRLYEDLESFDFIKPHIENVLEDYNIVNKKMNLVMFEDALEHLTRIHRLMRLPQGNALLVGVGGSGKKSLSKLGAFASGCRVFELVLTRGYNEEAFREDLKILYGILGVENKPVVFLFTDAHVVDEGFLELINNMLTSGMVPALFKEEEKDGMISQVRDAVVASGMVDTKENCWQYFINRCRSNLHITLAMSPVGDTLRTRCRNFPGMVNNCVIDWLTPWPEEALLSVATVFLAELDLPEDMRPLLLEHIVMVHQSVCTLSVDFVEQTRRTNYVTPKNFLDYINTYRVSLTKRRTLNLQQCKRLDGGLSKIAQAKVEVAQMQVTLAEAKIVVDAKTNECNALLSVISKNTEIVVAKQNIAQEKQEALSRESEVITRQKGEAEVALAEAIPALEAAAEALNSLKKEEITEIRSFAKPNIYVQKVCECVVILRGFKDVSWKGAKQMMADNRFLATLVEFEKDSITDKQMRALREYFRDPNMTLENLQTISTAGAGLLRWVIAMMNYYGIFKIVAPKRAAVATAEKNLKNAQKELDTIQKQVEDLSAQLGTLNQQFSVNTAEQQDLKSKADLMEKRLDAASRLISGLGSEHERWTKELEELGVARIKLLGDCLVSSSFLSYCGAFTLDFRTNMIQKIWHGDLVKKGVPVTNPYSLENFLTSEVEISKWNSEGLPSNELSIQNAILTTRASRFPLCIDPQLQAINWIKKKEGKQLEGRVRTFNDSDFLKQLELAIQYGFPFLFENVDEYIDPVIDPVLERTITTAAAGRKVVKLGDKDIEWDDNFRLYLVSKLPNPAYGPEISGKTMIINYSVTEQGLQAQLLNATVAHERPDLEEQRETLVRDTSENKALLKQLEDTLLRELSNATGNILDNIDLVTTLENTKSKATEIFSKLAMARETTKEIETLRGRYFPAAKRGAILFFVLSCLSAINNMYEYSLGSFMEVFQISLDTSPKALSLDGRLKNIIEALTYDLYNYACTGLFEKHKLMLSFQMTIRILDGEKQLDHAQLDFFLKGNLSLEKAEKLNPFSEWFPEQGWQDLMRMIDLGQQFKDMVAHFEANEQLWRAWYDEEKPEEEAMPGNFTEVMNLFEQLLVLRCFRIDRITVALTRYVMEKMSEKYVTPPVLDYKNIHRQSSAMSPIVFILSPGADPAFDVFNLGEEIGFKPGVKLKYMALGQGMGPKAAESIEVGSSRGLWVMLQNCHLLPSWLKTLEKILEKLQKPHVDFRLWLTTEPSDRFPLGILQRSLKVVTEPPNGLKLNMRSSYAKITEESLADCPHPAYRPQVFVVAFFHAVVQERRKYGRLGWNVAYDFNETDLRISLALISTYLKKAHDNKDDQIPWGTLRYLIGEAMYGGRVSDSFDRRILATYLDEYLGDFLFDKFHPFHFYKNEADAVDYKLPDYGTKENYTTYIDSLPIVQTPEVFGLHPNADISYYTITTKRLWKDLINLQPRTAGAIGGVKREDVIDKVAQDLLSKIPEPYDLPVIKKEIGIPTPVQVVLLQELDRWNKLIISMEYSLQQVRKALAGEIGMSKELDDLGTALFNGQLPAFWRKMSPQTEKMLSTWMVWLLRRHTQYTDWIEKGEPKVMWLSGLHIPETYIAALIQTACRDRGWPLDKSTIYTQVTKFTSPSQITEKPKHGCYVEGLYLEGAAWDEETSMLKYQDPKHLVVELPILQLFPIEASKLKLTNTFRTPVYVTQARRNAMGVGLIFEADVATITHPSHWVLQGVALVLNIDH</sequence>
<evidence type="ECO:0000256" key="11">
    <source>
        <dbReference type="ARBA" id="ARBA00023054"/>
    </source>
</evidence>
<dbReference type="Gene3D" id="1.20.920.20">
    <property type="match status" value="1"/>
</dbReference>
<dbReference type="Pfam" id="PF03028">
    <property type="entry name" value="Dynein_heavy"/>
    <property type="match status" value="1"/>
</dbReference>
<keyword evidence="7" id="KW-0970">Cilium biogenesis/degradation</keyword>
<keyword evidence="14" id="KW-0206">Cytoskeleton</keyword>
<dbReference type="InterPro" id="IPR003593">
    <property type="entry name" value="AAA+_ATPase"/>
</dbReference>
<keyword evidence="3" id="KW-0963">Cytoplasm</keyword>
<dbReference type="InterPro" id="IPR043160">
    <property type="entry name" value="Dynein_C_barrel"/>
</dbReference>
<dbReference type="OrthoDB" id="64868at2759"/>
<dbReference type="SUPFAM" id="SSF52540">
    <property type="entry name" value="P-loop containing nucleoside triphosphate hydrolases"/>
    <property type="match status" value="4"/>
</dbReference>
<dbReference type="InterPro" id="IPR035706">
    <property type="entry name" value="AAA_9"/>
</dbReference>
<dbReference type="FunFam" id="3.40.50.300:FF:002141">
    <property type="entry name" value="Dynein heavy chain"/>
    <property type="match status" value="1"/>
</dbReference>
<dbReference type="FunFam" id="1.10.8.720:FF:000005">
    <property type="entry name" value="Dynein axonemal heavy chain 10"/>
    <property type="match status" value="1"/>
</dbReference>
<dbReference type="Gene3D" id="1.10.8.710">
    <property type="match status" value="1"/>
</dbReference>
<evidence type="ECO:0000256" key="12">
    <source>
        <dbReference type="ARBA" id="ARBA00023069"/>
    </source>
</evidence>
<evidence type="ECO:0000256" key="15">
    <source>
        <dbReference type="ARBA" id="ARBA00023273"/>
    </source>
</evidence>
<evidence type="ECO:0000256" key="13">
    <source>
        <dbReference type="ARBA" id="ARBA00023175"/>
    </source>
</evidence>
<evidence type="ECO:0000256" key="10">
    <source>
        <dbReference type="ARBA" id="ARBA00023017"/>
    </source>
</evidence>
<evidence type="ECO:0000256" key="16">
    <source>
        <dbReference type="SAM" id="Coils"/>
    </source>
</evidence>
<dbReference type="InterPro" id="IPR042219">
    <property type="entry name" value="AAA_lid_11_sf"/>
</dbReference>
<keyword evidence="5" id="KW-0677">Repeat</keyword>